<dbReference type="SUPFAM" id="SSF50729">
    <property type="entry name" value="PH domain-like"/>
    <property type="match status" value="1"/>
</dbReference>
<protein>
    <recommendedName>
        <fullName evidence="3">PH domain-containing protein</fullName>
    </recommendedName>
</protein>
<feature type="compositionally biased region" description="Polar residues" evidence="2">
    <location>
        <begin position="87"/>
        <end position="109"/>
    </location>
</feature>
<comment type="caution">
    <text evidence="4">The sequence shown here is derived from an EMBL/GenBank/DDBJ whole genome shotgun (WGS) entry which is preliminary data.</text>
</comment>
<feature type="region of interest" description="Disordered" evidence="2">
    <location>
        <begin position="1"/>
        <end position="55"/>
    </location>
</feature>
<organism evidence="4 5">
    <name type="scientific">Geranomyces variabilis</name>
    <dbReference type="NCBI Taxonomy" id="109894"/>
    <lineage>
        <taxon>Eukaryota</taxon>
        <taxon>Fungi</taxon>
        <taxon>Fungi incertae sedis</taxon>
        <taxon>Chytridiomycota</taxon>
        <taxon>Chytridiomycota incertae sedis</taxon>
        <taxon>Chytridiomycetes</taxon>
        <taxon>Spizellomycetales</taxon>
        <taxon>Powellomycetaceae</taxon>
        <taxon>Geranomyces</taxon>
    </lineage>
</organism>
<feature type="coiled-coil region" evidence="1">
    <location>
        <begin position="656"/>
        <end position="683"/>
    </location>
</feature>
<proteinExistence type="predicted"/>
<dbReference type="InterPro" id="IPR001849">
    <property type="entry name" value="PH_domain"/>
</dbReference>
<feature type="region of interest" description="Disordered" evidence="2">
    <location>
        <begin position="145"/>
        <end position="238"/>
    </location>
</feature>
<dbReference type="AlphaFoldDB" id="A0AAD5TF86"/>
<feature type="compositionally biased region" description="Low complexity" evidence="2">
    <location>
        <begin position="8"/>
        <end position="18"/>
    </location>
</feature>
<gene>
    <name evidence="4" type="ORF">HDU87_008432</name>
</gene>
<feature type="compositionally biased region" description="Low complexity" evidence="2">
    <location>
        <begin position="195"/>
        <end position="207"/>
    </location>
</feature>
<keyword evidence="5" id="KW-1185">Reference proteome</keyword>
<keyword evidence="1" id="KW-0175">Coiled coil</keyword>
<dbReference type="Gene3D" id="2.30.29.30">
    <property type="entry name" value="Pleckstrin-homology domain (PH domain)/Phosphotyrosine-binding domain (PTB)"/>
    <property type="match status" value="1"/>
</dbReference>
<evidence type="ECO:0000313" key="5">
    <source>
        <dbReference type="Proteomes" id="UP001212152"/>
    </source>
</evidence>
<accession>A0AAD5TF86</accession>
<dbReference type="InterPro" id="IPR011993">
    <property type="entry name" value="PH-like_dom_sf"/>
</dbReference>
<evidence type="ECO:0000259" key="3">
    <source>
        <dbReference type="PROSITE" id="PS50003"/>
    </source>
</evidence>
<feature type="region of interest" description="Disordered" evidence="2">
    <location>
        <begin position="763"/>
        <end position="810"/>
    </location>
</feature>
<feature type="compositionally biased region" description="Basic and acidic residues" evidence="2">
    <location>
        <begin position="530"/>
        <end position="541"/>
    </location>
</feature>
<sequence length="868" mass="94779">MSANRGNSSSYSSSSSSSWAGRRGNNGHAPLQPAAHTTPSPSAYAESTASSPSPFHSFPARESFVYSFRDSYEGSSAPSPLEALRSPSISAPPSDSLSEPLSAGLSQPPSGIFNIGRQSHNEFMTLINENKHAARQLSVAAATTNTARAARPGAAINAWHQRSRSDDVISRASSSGPPAGIGHVRSYDQLRSDQPRQSASTSSSASPMPRPPLHNRTQSYDLPPPSPQSANDSMRYHQPSTYIPSYYQLPSPNYVGLKTPDYFTPHYVDILPPQSASSSFEEQGATTNLVHPEPPQPRFNIFTGQPEVPYATTTAVPEEEPMPQFSGYLYKLGSNKRFQWRLLRFDGQLLTCLSNTKIKVPAVTAAAVSPTYVHVPNGQPMPLLNNAILADISKSEDPDFQWVHIPKWTIHIGSVTSISLIKRVGSSDAAEVPQVSDVPKWYSTTKVFVIRTSDAKNYVLRAKTRDDLERWLFVLTSMWRVKQQNDGQTILQHVRQQSAEGAALGPDIWADTMGRVRRHVSFVAPPQELPSRDAVDNEAKPKGGTTRAKTYAPSHFGDASASPRQQQLSAAQTRNPPDASGLPVARPVPKRRESQSSVRSTDADAGALDPTARFAMEADSQDFLPDSDLQSADFMRMPIEMPPPSPQAPGPATLVRTNIMQQLDDLAKDLRNAQKMQKDVKRLGFQTQAILPWYPQRKDSLEKGDERSTPLAAKFNYISAAGGSPVTAKRISAMLALGYPPHPEQGGANPRRTSSLVNLESTIATDQRKRYPSPPKMALPSPPTPTTAPDGAKATRKPSRNSIKMAQSTPTITWTQERNRQHKDQQPQFRDAWRNSLASLIERDAGVRLSVLVAASARRDENDSGGAR</sequence>
<feature type="compositionally biased region" description="Polar residues" evidence="2">
    <location>
        <begin position="562"/>
        <end position="575"/>
    </location>
</feature>
<feature type="region of interest" description="Disordered" evidence="2">
    <location>
        <begin position="71"/>
        <end position="116"/>
    </location>
</feature>
<feature type="region of interest" description="Disordered" evidence="2">
    <location>
        <begin position="522"/>
        <end position="608"/>
    </location>
</feature>
<feature type="compositionally biased region" description="Pro residues" evidence="2">
    <location>
        <begin position="772"/>
        <end position="786"/>
    </location>
</feature>
<feature type="domain" description="PH" evidence="3">
    <location>
        <begin position="322"/>
        <end position="480"/>
    </location>
</feature>
<feature type="compositionally biased region" description="Polar residues" evidence="2">
    <location>
        <begin position="228"/>
        <end position="238"/>
    </location>
</feature>
<feature type="compositionally biased region" description="Polar residues" evidence="2">
    <location>
        <begin position="800"/>
        <end position="810"/>
    </location>
</feature>
<reference evidence="4" key="1">
    <citation type="submission" date="2020-05" db="EMBL/GenBank/DDBJ databases">
        <title>Phylogenomic resolution of chytrid fungi.</title>
        <authorList>
            <person name="Stajich J.E."/>
            <person name="Amses K."/>
            <person name="Simmons R."/>
            <person name="Seto K."/>
            <person name="Myers J."/>
            <person name="Bonds A."/>
            <person name="Quandt C.A."/>
            <person name="Barry K."/>
            <person name="Liu P."/>
            <person name="Grigoriev I."/>
            <person name="Longcore J.E."/>
            <person name="James T.Y."/>
        </authorList>
    </citation>
    <scope>NUCLEOTIDE SEQUENCE</scope>
    <source>
        <strain evidence="4">JEL0379</strain>
    </source>
</reference>
<name>A0AAD5TF86_9FUNG</name>
<evidence type="ECO:0000256" key="2">
    <source>
        <dbReference type="SAM" id="MobiDB-lite"/>
    </source>
</evidence>
<feature type="compositionally biased region" description="Low complexity" evidence="2">
    <location>
        <begin position="145"/>
        <end position="158"/>
    </location>
</feature>
<dbReference type="Proteomes" id="UP001212152">
    <property type="component" value="Unassembled WGS sequence"/>
</dbReference>
<dbReference type="PROSITE" id="PS50003">
    <property type="entry name" value="PH_DOMAIN"/>
    <property type="match status" value="1"/>
</dbReference>
<dbReference type="EMBL" id="JADGJQ010000089">
    <property type="protein sequence ID" value="KAJ3170957.1"/>
    <property type="molecule type" value="Genomic_DNA"/>
</dbReference>
<evidence type="ECO:0000256" key="1">
    <source>
        <dbReference type="SAM" id="Coils"/>
    </source>
</evidence>
<feature type="compositionally biased region" description="Basic and acidic residues" evidence="2">
    <location>
        <begin position="185"/>
        <end position="194"/>
    </location>
</feature>
<evidence type="ECO:0000313" key="4">
    <source>
        <dbReference type="EMBL" id="KAJ3170957.1"/>
    </source>
</evidence>